<dbReference type="Proteomes" id="UP000256977">
    <property type="component" value="Unassembled WGS sequence"/>
</dbReference>
<name>A0A3D9HUL3_9BACL</name>
<gene>
    <name evidence="1" type="ORF">DFP98_1585</name>
</gene>
<dbReference type="AlphaFoldDB" id="A0A3D9HUL3"/>
<accession>A0A3D9HUL3</accession>
<protein>
    <submittedName>
        <fullName evidence="1">Uncharacterized protein</fullName>
    </submittedName>
</protein>
<keyword evidence="2" id="KW-1185">Reference proteome</keyword>
<evidence type="ECO:0000313" key="1">
    <source>
        <dbReference type="EMBL" id="RED52576.1"/>
    </source>
</evidence>
<dbReference type="EMBL" id="QRDZ01000058">
    <property type="protein sequence ID" value="RED52576.1"/>
    <property type="molecule type" value="Genomic_DNA"/>
</dbReference>
<organism evidence="1 2">
    <name type="scientific">Cohnella phaseoli</name>
    <dbReference type="NCBI Taxonomy" id="456490"/>
    <lineage>
        <taxon>Bacteria</taxon>
        <taxon>Bacillati</taxon>
        <taxon>Bacillota</taxon>
        <taxon>Bacilli</taxon>
        <taxon>Bacillales</taxon>
        <taxon>Paenibacillaceae</taxon>
        <taxon>Cohnella</taxon>
    </lineage>
</organism>
<proteinExistence type="predicted"/>
<dbReference type="OrthoDB" id="9780415at2"/>
<evidence type="ECO:0000313" key="2">
    <source>
        <dbReference type="Proteomes" id="UP000256977"/>
    </source>
</evidence>
<dbReference type="RefSeq" id="WP_116065784.1">
    <property type="nucleotide sequence ID" value="NZ_QRDZ01000058.1"/>
</dbReference>
<comment type="caution">
    <text evidence="1">The sequence shown here is derived from an EMBL/GenBank/DDBJ whole genome shotgun (WGS) entry which is preliminary data.</text>
</comment>
<reference evidence="1 2" key="1">
    <citation type="submission" date="2018-07" db="EMBL/GenBank/DDBJ databases">
        <title>Genomic Encyclopedia of Type Strains, Phase III (KMG-III): the genomes of soil and plant-associated and newly described type strains.</title>
        <authorList>
            <person name="Whitman W."/>
        </authorList>
    </citation>
    <scope>NUCLEOTIDE SEQUENCE [LARGE SCALE GENOMIC DNA]</scope>
    <source>
        <strain evidence="1 2">CECT 7287</strain>
    </source>
</reference>
<sequence length="373" mass="42538">MGIADLELFNYFLCDREPLPYNQLPYGNCSERTIEIPIAIRFLRRMEAGIREPYLEIGNVFANYLSLLDPHPELKNRIVLDKFEEAPGVLNEDLMDYTRKHSLILCLSTVEHIGQHAYGEQKSGDREAPLLALRHLYNLLEPGGSALVTVPFGKLMDMGWLIQFSDEYLRLLTDSYGVPAEALEISYFRKLDMDMHLNNPKQCWIQCEKEELAEARFDSPFMFANGIAVIHMRKIGRDVASAPLAHEPLSFLSAPTVSSVYFIPFVRPAGFDKDGYFPAVRPGYIFYGPSLTLAPKNYVLQASFEIDGPGEFTLEMTSNQGRRLLWSRSILRSEQLSAPIVIEREEQQAEIRLYQHNSAQCRIRVPLLILTEA</sequence>